<dbReference type="PANTHER" id="PTHR43447">
    <property type="entry name" value="ALPHA-AMYLASE"/>
    <property type="match status" value="1"/>
</dbReference>
<dbReference type="eggNOG" id="COG5263">
    <property type="taxonomic scope" value="Bacteria"/>
</dbReference>
<feature type="compositionally biased region" description="Acidic residues" evidence="6">
    <location>
        <begin position="87"/>
        <end position="96"/>
    </location>
</feature>
<dbReference type="CAZy" id="GH13">
    <property type="family name" value="Glycoside Hydrolase Family 13"/>
</dbReference>
<dbReference type="STRING" id="515622.bpr_I1087"/>
<evidence type="ECO:0000256" key="6">
    <source>
        <dbReference type="SAM" id="MobiDB-lite"/>
    </source>
</evidence>
<evidence type="ECO:0000256" key="4">
    <source>
        <dbReference type="ARBA" id="ARBA00023295"/>
    </source>
</evidence>
<dbReference type="PRINTS" id="PR00110">
    <property type="entry name" value="ALPHAAMYLASE"/>
</dbReference>
<dbReference type="GO" id="GO:0004556">
    <property type="term" value="F:alpha-amylase activity"/>
    <property type="evidence" value="ECO:0007669"/>
    <property type="project" value="UniProtKB-EC"/>
</dbReference>
<organism evidence="9 10">
    <name type="scientific">Butyrivibrio proteoclasticus (strain ATCC 51982 / DSM 14932 / B316)</name>
    <name type="common">Clostridium proteoclasticum</name>
    <dbReference type="NCBI Taxonomy" id="515622"/>
    <lineage>
        <taxon>Bacteria</taxon>
        <taxon>Bacillati</taxon>
        <taxon>Bacillota</taxon>
        <taxon>Clostridia</taxon>
        <taxon>Lachnospirales</taxon>
        <taxon>Lachnospiraceae</taxon>
        <taxon>Butyrivibrio</taxon>
    </lineage>
</organism>
<evidence type="ECO:0000256" key="3">
    <source>
        <dbReference type="ARBA" id="ARBA00023277"/>
    </source>
</evidence>
<protein>
    <submittedName>
        <fullName evidence="9">Alpha-amylase Amy13A</fullName>
        <ecNumber evidence="9">3.2.1.1</ecNumber>
    </submittedName>
</protein>
<dbReference type="Pfam" id="PF00128">
    <property type="entry name" value="Alpha-amylase"/>
    <property type="match status" value="1"/>
</dbReference>
<keyword evidence="3" id="KW-0119">Carbohydrate metabolism</keyword>
<dbReference type="RefSeq" id="WP_013280483.1">
    <property type="nucleotide sequence ID" value="NC_014387.1"/>
</dbReference>
<dbReference type="Gene3D" id="2.10.270.10">
    <property type="entry name" value="Cholin Binding"/>
    <property type="match status" value="3"/>
</dbReference>
<dbReference type="InterPro" id="IPR006047">
    <property type="entry name" value="GH13_cat_dom"/>
</dbReference>
<evidence type="ECO:0000259" key="8">
    <source>
        <dbReference type="SMART" id="SM00642"/>
    </source>
</evidence>
<proteinExistence type="inferred from homology"/>
<dbReference type="InterPro" id="IPR017853">
    <property type="entry name" value="GH"/>
</dbReference>
<dbReference type="SUPFAM" id="SSF69360">
    <property type="entry name" value="Cell wall binding repeat"/>
    <property type="match status" value="1"/>
</dbReference>
<evidence type="ECO:0000256" key="1">
    <source>
        <dbReference type="ARBA" id="ARBA00008061"/>
    </source>
</evidence>
<keyword evidence="10" id="KW-1185">Reference proteome</keyword>
<feature type="compositionally biased region" description="Acidic residues" evidence="6">
    <location>
        <begin position="61"/>
        <end position="73"/>
    </location>
</feature>
<dbReference type="Gene3D" id="2.60.40.10">
    <property type="entry name" value="Immunoglobulins"/>
    <property type="match status" value="3"/>
</dbReference>
<dbReference type="KEGG" id="bpb:bpr_I1087"/>
<dbReference type="GO" id="GO:0005975">
    <property type="term" value="P:carbohydrate metabolic process"/>
    <property type="evidence" value="ECO:0007669"/>
    <property type="project" value="InterPro"/>
</dbReference>
<keyword evidence="4 9" id="KW-0326">Glycosidase</keyword>
<dbReference type="InterPro" id="IPR013780">
    <property type="entry name" value="Glyco_hydro_b"/>
</dbReference>
<name>E0S202_BUTPB</name>
<feature type="compositionally biased region" description="Low complexity" evidence="6">
    <location>
        <begin position="50"/>
        <end position="60"/>
    </location>
</feature>
<dbReference type="InterPro" id="IPR031965">
    <property type="entry name" value="CBM26"/>
</dbReference>
<dbReference type="AlphaFoldDB" id="E0S202"/>
<feature type="domain" description="Glycosyl hydrolase family 13 catalytic" evidence="8">
    <location>
        <begin position="148"/>
        <end position="527"/>
    </location>
</feature>
<evidence type="ECO:0000256" key="2">
    <source>
        <dbReference type="ARBA" id="ARBA00022801"/>
    </source>
</evidence>
<dbReference type="InterPro" id="IPR013783">
    <property type="entry name" value="Ig-like_fold"/>
</dbReference>
<evidence type="ECO:0000313" key="9">
    <source>
        <dbReference type="EMBL" id="ADL33827.1"/>
    </source>
</evidence>
<gene>
    <name evidence="9" type="primary">amy13A</name>
    <name evidence="9" type="ordered locus">bpr_I1087</name>
</gene>
<comment type="similarity">
    <text evidence="1 5">Belongs to the glycosyl hydrolase 13 family.</text>
</comment>
<keyword evidence="7" id="KW-0732">Signal</keyword>
<evidence type="ECO:0000256" key="5">
    <source>
        <dbReference type="RuleBase" id="RU003615"/>
    </source>
</evidence>
<dbReference type="SMART" id="SM00642">
    <property type="entry name" value="Aamy"/>
    <property type="match status" value="1"/>
</dbReference>
<dbReference type="eggNOG" id="COG0366">
    <property type="taxonomic scope" value="Bacteria"/>
</dbReference>
<evidence type="ECO:0000256" key="7">
    <source>
        <dbReference type="SAM" id="SignalP"/>
    </source>
</evidence>
<dbReference type="Gene3D" id="2.60.40.1180">
    <property type="entry name" value="Golgi alpha-mannosidase II"/>
    <property type="match status" value="1"/>
</dbReference>
<dbReference type="EC" id="3.2.1.1" evidence="9"/>
<reference evidence="9 10" key="1">
    <citation type="journal article" date="2010" name="PLoS ONE">
        <title>The glycobiome of the rumen bacterium Butyrivibrio proteoclasticus B316(T) highlights adaptation to a polysaccharide-rich environment.</title>
        <authorList>
            <person name="Kelly W.J."/>
            <person name="Leahy S.C."/>
            <person name="Altermann E."/>
            <person name="Yeoman C.J."/>
            <person name="Dunne J.C."/>
            <person name="Kong Z."/>
            <person name="Pacheco D.M."/>
            <person name="Li D."/>
            <person name="Noel S.J."/>
            <person name="Moon C.D."/>
            <person name="Cookson A.L."/>
            <person name="Attwood G.T."/>
        </authorList>
    </citation>
    <scope>NUCLEOTIDE SEQUENCE [LARGE SCALE GENOMIC DNA]</scope>
    <source>
        <strain evidence="10">ATCC 51982 / DSM 14932 / B316</strain>
    </source>
</reference>
<dbReference type="Pfam" id="PF16738">
    <property type="entry name" value="CBM26"/>
    <property type="match status" value="3"/>
</dbReference>
<feature type="region of interest" description="Disordered" evidence="6">
    <location>
        <begin position="45"/>
        <end position="98"/>
    </location>
</feature>
<evidence type="ECO:0000313" key="10">
    <source>
        <dbReference type="Proteomes" id="UP000001299"/>
    </source>
</evidence>
<dbReference type="Gene3D" id="3.20.20.80">
    <property type="entry name" value="Glycosidases"/>
    <property type="match status" value="1"/>
</dbReference>
<dbReference type="InterPro" id="IPR006046">
    <property type="entry name" value="Alpha_amylase"/>
</dbReference>
<dbReference type="SUPFAM" id="SSF51011">
    <property type="entry name" value="Glycosyl hydrolase domain"/>
    <property type="match status" value="1"/>
</dbReference>
<feature type="signal peptide" evidence="7">
    <location>
        <begin position="1"/>
        <end position="33"/>
    </location>
</feature>
<feature type="chain" id="PRO_5003139899" evidence="7">
    <location>
        <begin position="34"/>
        <end position="1262"/>
    </location>
</feature>
<keyword evidence="2 9" id="KW-0378">Hydrolase</keyword>
<dbReference type="Proteomes" id="UP000001299">
    <property type="component" value="Chromosome 1"/>
</dbReference>
<dbReference type="CAZy" id="CBM26">
    <property type="family name" value="Carbohydrate-Binding Module Family 26"/>
</dbReference>
<dbReference type="HOGENOM" id="CLU_264702_0_0_9"/>
<dbReference type="EMBL" id="CP001810">
    <property type="protein sequence ID" value="ADL33827.1"/>
    <property type="molecule type" value="Genomic_DNA"/>
</dbReference>
<dbReference type="SUPFAM" id="SSF51445">
    <property type="entry name" value="(Trans)glycosidases"/>
    <property type="match status" value="1"/>
</dbReference>
<dbReference type="CDD" id="cd11315">
    <property type="entry name" value="AmyAc_bac1_AmyA"/>
    <property type="match status" value="1"/>
</dbReference>
<sequence>MKRGKLWGRLVSAAGLSLSIFLSSIGNVSTAYAMESNDALVLDETKENTESATDASSNEASDAEADNDTDEAITDASSKELSAENDGASESDSSFDEYDHTALPETDEITVTAAGELSTAKAELYTLAPREAREADNSLVTRDSIHDGAILHAFCWSFNTIADNMADIADAGYTAVQTSPINECLSTNPGMNLHGPDGMWYYHYQPTDWVIGNYQLGSRDEFKHMCDVADEYGVAVIVDILPNHTTPSTGNIAKALKEAAGGSEALYHTTGKIGGGYTDRLELTYYSMGGLPDVDTENTGFQQYFYEFLKDCVYLGADGFRIDTAKHISLPDDPVPSDYSDAGRNTFYPNMREALNDYSEEVGTKSYDELFVYGEVLQGTNDRLAAYQQYIGGTTASNYGSSLRSALSSGNLSVNRLLDYQIYDDTAYGSTYTADTEKLVTWVESHDNYMNDSESCWKSIDDDMVIMGWSIIAARDAGTPLFFSRPNNSSAENPYGDNLIGAAGSPIYKAPEVKAVNLFREKMGEADEYLSNPGGNIQTLMIERYNDTVQGAVIVNAAQTRTTISTETHLSDGIYPDQVEGSNAVFLVKDGVLSGSVEGEGVVVLSEKIDGTGKVISFYNNKNWNGVVARVDNAEETLDTIDENDGWFQVTVLDDEFTIRFESADGKEVSPEFQITAESGTFATPDSSELYYSKAETEEGLGIHTYPVYFFNTENWGSVYTYGWLDGGAQLFGGWPGTVAVNEGSGWYRADVKTTGEITAFNLIFNNGNGIQTVNVEGITPDSKDIYLAVDAEKSNGQLIVNRYEDKESAEKALGVSGSYTTAYFYNTEGWDKVCAYTWGATALGDWPGKELTQDEDGWYSVVLPAGPSEDLNIIFNNGNNGKQTNDMKISDMKYRFILNNGISYQKYGSKKDAMEAIAGAGDVTYETVYFYNEKADDANWKNVYLYVFGGTDGEYNNLVGTWPGKLMEKEEDSNWLRAEVPSKALESGTLTYIFNNGNGTQLDDNKNITSTKNYFTFSSRDSFASKEEVYSFLGISTDDPSAPEEPQEPEATLTKKYSKYYLVTEDGEKLTGFHEVDGILRYFAENTGVMAINKWVTVEDKKYRALDEGRIASNEIIREYGSDYYLGEDGVLVTGLFDYNGDKYYAKSNGKIVKSGLLEIDGEYYIPDSDGRLMHDVKTAIYFSEYILGSDCKAVKGFTTYEGQRYYGKANGRVAKDYMFTVDGDTYYAKNDGTLAVSETITRFFKKYTFDENGKLISVGK</sequence>
<dbReference type="GO" id="GO:0043169">
    <property type="term" value="F:cation binding"/>
    <property type="evidence" value="ECO:0007669"/>
    <property type="project" value="InterPro"/>
</dbReference>
<accession>E0S202</accession>